<feature type="region of interest" description="Disordered" evidence="1">
    <location>
        <begin position="73"/>
        <end position="95"/>
    </location>
</feature>
<dbReference type="Proteomes" id="UP000076532">
    <property type="component" value="Unassembled WGS sequence"/>
</dbReference>
<dbReference type="InterPro" id="IPR022057">
    <property type="entry name" value="Chs7"/>
</dbReference>
<evidence type="ECO:0000256" key="2">
    <source>
        <dbReference type="SAM" id="Phobius"/>
    </source>
</evidence>
<keyword evidence="2" id="KW-1133">Transmembrane helix</keyword>
<protein>
    <submittedName>
        <fullName evidence="3">Uncharacterized protein</fullName>
    </submittedName>
</protein>
<evidence type="ECO:0000256" key="1">
    <source>
        <dbReference type="SAM" id="MobiDB-lite"/>
    </source>
</evidence>
<proteinExistence type="predicted"/>
<keyword evidence="2" id="KW-0472">Membrane</keyword>
<keyword evidence="4" id="KW-1185">Reference proteome</keyword>
<name>A0A165YBZ9_9AGAM</name>
<organism evidence="3 4">
    <name type="scientific">Athelia psychrophila</name>
    <dbReference type="NCBI Taxonomy" id="1759441"/>
    <lineage>
        <taxon>Eukaryota</taxon>
        <taxon>Fungi</taxon>
        <taxon>Dikarya</taxon>
        <taxon>Basidiomycota</taxon>
        <taxon>Agaricomycotina</taxon>
        <taxon>Agaricomycetes</taxon>
        <taxon>Agaricomycetidae</taxon>
        <taxon>Atheliales</taxon>
        <taxon>Atheliaceae</taxon>
        <taxon>Athelia</taxon>
    </lineage>
</organism>
<evidence type="ECO:0000313" key="4">
    <source>
        <dbReference type="Proteomes" id="UP000076532"/>
    </source>
</evidence>
<dbReference type="Pfam" id="PF12271">
    <property type="entry name" value="Chs7"/>
    <property type="match status" value="1"/>
</dbReference>
<accession>A0A165YBZ9</accession>
<reference evidence="3 4" key="1">
    <citation type="journal article" date="2016" name="Mol. Biol. Evol.">
        <title>Comparative Genomics of Early-Diverging Mushroom-Forming Fungi Provides Insights into the Origins of Lignocellulose Decay Capabilities.</title>
        <authorList>
            <person name="Nagy L.G."/>
            <person name="Riley R."/>
            <person name="Tritt A."/>
            <person name="Adam C."/>
            <person name="Daum C."/>
            <person name="Floudas D."/>
            <person name="Sun H."/>
            <person name="Yadav J.S."/>
            <person name="Pangilinan J."/>
            <person name="Larsson K.H."/>
            <person name="Matsuura K."/>
            <person name="Barry K."/>
            <person name="Labutti K."/>
            <person name="Kuo R."/>
            <person name="Ohm R.A."/>
            <person name="Bhattacharya S.S."/>
            <person name="Shirouzu T."/>
            <person name="Yoshinaga Y."/>
            <person name="Martin F.M."/>
            <person name="Grigoriev I.V."/>
            <person name="Hibbett D.S."/>
        </authorList>
    </citation>
    <scope>NUCLEOTIDE SEQUENCE [LARGE SCALE GENOMIC DNA]</scope>
    <source>
        <strain evidence="3 4">CBS 109695</strain>
    </source>
</reference>
<gene>
    <name evidence="3" type="ORF">FIBSPDRAFT_1051828</name>
</gene>
<evidence type="ECO:0000313" key="3">
    <source>
        <dbReference type="EMBL" id="KZP09407.1"/>
    </source>
</evidence>
<dbReference type="AlphaFoldDB" id="A0A165YBZ9"/>
<dbReference type="OrthoDB" id="5582162at2759"/>
<feature type="transmembrane region" description="Helical" evidence="2">
    <location>
        <begin position="6"/>
        <end position="24"/>
    </location>
</feature>
<dbReference type="EMBL" id="KV417700">
    <property type="protein sequence ID" value="KZP09407.1"/>
    <property type="molecule type" value="Genomic_DNA"/>
</dbReference>
<sequence length="95" mass="10943">MWLYVLGGVRFVLFVLSQLYYFWLNKVICEGANAKIDGSFVATMWTLGKGGCGRAAPCMAAYHRRSWDDEYPVPHKRRHKTAPEEMTTEATPKWK</sequence>
<feature type="compositionally biased region" description="Low complexity" evidence="1">
    <location>
        <begin position="84"/>
        <end position="95"/>
    </location>
</feature>
<keyword evidence="2" id="KW-0812">Transmembrane</keyword>